<proteinExistence type="predicted"/>
<sequence length="200" mass="22306">MRRTGTTTLLLALALSAAVTVPGFAANAFRERGKASTIADSLLTITPTRDWNRLGISPGKKTEVWTLDGEELNDVTFFAGIEPGKPLIREVSKKRKPLPKFTRDTLLVDIPELLEGTYRASRNIATFTVSGARPDRFLDRDGIRFTFDYVDEDNLPRRGEGRASLVDGLLYMATFSAPRLYYHDRTLADFHALTDAARLN</sequence>
<feature type="chain" id="PRO_5046627766" evidence="1">
    <location>
        <begin position="26"/>
        <end position="200"/>
    </location>
</feature>
<organism evidence="2 3">
    <name type="scientific">Sphingomonas aurea</name>
    <dbReference type="NCBI Taxonomy" id="3063994"/>
    <lineage>
        <taxon>Bacteria</taxon>
        <taxon>Pseudomonadati</taxon>
        <taxon>Pseudomonadota</taxon>
        <taxon>Alphaproteobacteria</taxon>
        <taxon>Sphingomonadales</taxon>
        <taxon>Sphingomonadaceae</taxon>
        <taxon>Sphingomonas</taxon>
    </lineage>
</organism>
<evidence type="ECO:0000256" key="1">
    <source>
        <dbReference type="SAM" id="SignalP"/>
    </source>
</evidence>
<keyword evidence="1" id="KW-0732">Signal</keyword>
<dbReference type="RefSeq" id="WP_305174189.1">
    <property type="nucleotide sequence ID" value="NZ_JAUUDS010000009.1"/>
</dbReference>
<evidence type="ECO:0000313" key="2">
    <source>
        <dbReference type="EMBL" id="MDP1028459.1"/>
    </source>
</evidence>
<accession>A0ABT9END7</accession>
<evidence type="ECO:0000313" key="3">
    <source>
        <dbReference type="Proteomes" id="UP001230685"/>
    </source>
</evidence>
<name>A0ABT9END7_9SPHN</name>
<dbReference type="Proteomes" id="UP001230685">
    <property type="component" value="Unassembled WGS sequence"/>
</dbReference>
<dbReference type="EMBL" id="JAUUDS010000009">
    <property type="protein sequence ID" value="MDP1028459.1"/>
    <property type="molecule type" value="Genomic_DNA"/>
</dbReference>
<gene>
    <name evidence="2" type="ORF">Q5H91_14650</name>
</gene>
<protein>
    <submittedName>
        <fullName evidence="2">Uncharacterized protein</fullName>
    </submittedName>
</protein>
<keyword evidence="3" id="KW-1185">Reference proteome</keyword>
<feature type="signal peptide" evidence="1">
    <location>
        <begin position="1"/>
        <end position="25"/>
    </location>
</feature>
<comment type="caution">
    <text evidence="2">The sequence shown here is derived from an EMBL/GenBank/DDBJ whole genome shotgun (WGS) entry which is preliminary data.</text>
</comment>
<reference evidence="2 3" key="1">
    <citation type="submission" date="2023-07" db="EMBL/GenBank/DDBJ databases">
        <authorList>
            <person name="Kim M.K."/>
        </authorList>
    </citation>
    <scope>NUCLEOTIDE SEQUENCE [LARGE SCALE GENOMIC DNA]</scope>
    <source>
        <strain evidence="2 3">KR1UV-12</strain>
    </source>
</reference>